<name>A0ABW3BGF3_9ACTN</name>
<sequence length="48" mass="5548">MGKSEEGDRSPKREGALIRRILLACVVRLVWEAGEWLLQRWMHDDGPS</sequence>
<accession>A0ABW3BGF3</accession>
<dbReference type="EMBL" id="JBHTHR010000469">
    <property type="protein sequence ID" value="MFD0802421.1"/>
    <property type="molecule type" value="Genomic_DNA"/>
</dbReference>
<protein>
    <submittedName>
        <fullName evidence="1">Uncharacterized protein</fullName>
    </submittedName>
</protein>
<organism evidence="1 2">
    <name type="scientific">Streptomonospora algeriensis</name>
    <dbReference type="NCBI Taxonomy" id="995084"/>
    <lineage>
        <taxon>Bacteria</taxon>
        <taxon>Bacillati</taxon>
        <taxon>Actinomycetota</taxon>
        <taxon>Actinomycetes</taxon>
        <taxon>Streptosporangiales</taxon>
        <taxon>Nocardiopsidaceae</taxon>
        <taxon>Streptomonospora</taxon>
    </lineage>
</organism>
<reference evidence="2" key="1">
    <citation type="journal article" date="2019" name="Int. J. Syst. Evol. Microbiol.">
        <title>The Global Catalogue of Microorganisms (GCM) 10K type strain sequencing project: providing services to taxonomists for standard genome sequencing and annotation.</title>
        <authorList>
            <consortium name="The Broad Institute Genomics Platform"/>
            <consortium name="The Broad Institute Genome Sequencing Center for Infectious Disease"/>
            <person name="Wu L."/>
            <person name="Ma J."/>
        </authorList>
    </citation>
    <scope>NUCLEOTIDE SEQUENCE [LARGE SCALE GENOMIC DNA]</scope>
    <source>
        <strain evidence="2">CCUG 63369</strain>
    </source>
</reference>
<keyword evidence="2" id="KW-1185">Reference proteome</keyword>
<proteinExistence type="predicted"/>
<evidence type="ECO:0000313" key="1">
    <source>
        <dbReference type="EMBL" id="MFD0802421.1"/>
    </source>
</evidence>
<comment type="caution">
    <text evidence="1">The sequence shown here is derived from an EMBL/GenBank/DDBJ whole genome shotgun (WGS) entry which is preliminary data.</text>
</comment>
<gene>
    <name evidence="1" type="ORF">ACFQZU_14005</name>
</gene>
<evidence type="ECO:0000313" key="2">
    <source>
        <dbReference type="Proteomes" id="UP001596956"/>
    </source>
</evidence>
<dbReference type="Proteomes" id="UP001596956">
    <property type="component" value="Unassembled WGS sequence"/>
</dbReference>